<evidence type="ECO:0000256" key="5">
    <source>
        <dbReference type="SAM" id="Coils"/>
    </source>
</evidence>
<dbReference type="GO" id="GO:0005737">
    <property type="term" value="C:cytoplasm"/>
    <property type="evidence" value="ECO:0007669"/>
    <property type="project" value="UniProtKB-SubCell"/>
</dbReference>
<gene>
    <name evidence="7" type="ORF">KFL_000350175</name>
</gene>
<sequence length="850" mass="91184">MEGGTVLDFIPANKVPPAPVLPRLPLHLLRKNDDSVKVATKTAANLERSKSLKGVKKVPREGQVNEGQRRKSEAGVGKVSEVKAGGAEGKGSKEKLGGPGKLTGKGLASISGSKLGAVQVGKDAEAASSGKTVPQKSLQPESQPSAVSTQSSLPATEIGTSVLSEDSIRSSETSRDAEGAAVTPGVMSSGASVESSVREESSISEASRWDSGGEQIQTPSTSYTNELSVASISQGVSDLDLGNKANNTKTPVGKVKPPLKGLPASRFAREAPHSQTLQLPEAHFSMSRTLDWDSSDQHELVLGQGPTSLQSADFLEGALSRFADQKLQFRNPLHKQRVPPAVLAKQRGVQEGRFGRPPSARSELGEVLLDGFLLCDAAGVELPEEAEVVNLCGSHLTSVEVDDMRFFERLSAVSAADNYLKMENFGGLTALTRLLLPCNKLDKLRFQPGQFEILEVLDVSFNHLTRTDLSLLSTLPRLLELYFDHNRLSGHLPADVALPGRFHRLQKLSLSANGLPSSSLTTLSKLPCLRSLSLARNPIRRIPWESIAHDTLFSSLTELDLAATRIEEAEAAAGLVHLSKSLRRIALWDTPLAVRAGSDGNGEPLESAVPILAAVAEAAARGQRWLLTKPKPRPKPALFGAQIGATVEELGKEQLADLAAAYPETQIIAALERVQKRFEAPFEATSLASESLSRSPEGSLQGDGKEGSVAGTSEAVEGLVDEYDEPMVTERELYQLANAPTPAGGLPHIDDTSAAVLALKFALKHPLVKTNPLPEHHQQLNTISKIRLDETTRRKVPLSPTRELTRTEIEQTIQDAKKEEMAANIEDILATMKARLTQVEKKLKKAGHKV</sequence>
<dbReference type="SUPFAM" id="SSF52058">
    <property type="entry name" value="L domain-like"/>
    <property type="match status" value="1"/>
</dbReference>
<evidence type="ECO:0000313" key="7">
    <source>
        <dbReference type="EMBL" id="GAQ79662.1"/>
    </source>
</evidence>
<evidence type="ECO:0000256" key="2">
    <source>
        <dbReference type="ARBA" id="ARBA00022490"/>
    </source>
</evidence>
<evidence type="ECO:0000256" key="1">
    <source>
        <dbReference type="ARBA" id="ARBA00004496"/>
    </source>
</evidence>
<accession>A0A1Y1HPF3</accession>
<protein>
    <submittedName>
        <fullName evidence="7">Uncharacterized protein</fullName>
    </submittedName>
</protein>
<dbReference type="OrthoDB" id="551253at2759"/>
<organism evidence="7 8">
    <name type="scientific">Klebsormidium nitens</name>
    <name type="common">Green alga</name>
    <name type="synonym">Ulothrix nitens</name>
    <dbReference type="NCBI Taxonomy" id="105231"/>
    <lineage>
        <taxon>Eukaryota</taxon>
        <taxon>Viridiplantae</taxon>
        <taxon>Streptophyta</taxon>
        <taxon>Klebsormidiophyceae</taxon>
        <taxon>Klebsormidiales</taxon>
        <taxon>Klebsormidiaceae</taxon>
        <taxon>Klebsormidium</taxon>
    </lineage>
</organism>
<dbReference type="InterPro" id="IPR032675">
    <property type="entry name" value="LRR_dom_sf"/>
</dbReference>
<dbReference type="GO" id="GO:0005634">
    <property type="term" value="C:nucleus"/>
    <property type="evidence" value="ECO:0000318"/>
    <property type="project" value="GO_Central"/>
</dbReference>
<feature type="compositionally biased region" description="Polar residues" evidence="6">
    <location>
        <begin position="686"/>
        <end position="698"/>
    </location>
</feature>
<comment type="subcellular location">
    <subcellularLocation>
        <location evidence="1">Cytoplasm</location>
    </subcellularLocation>
</comment>
<dbReference type="Proteomes" id="UP000054558">
    <property type="component" value="Unassembled WGS sequence"/>
</dbReference>
<dbReference type="PANTHER" id="PTHR22710:SF2">
    <property type="entry name" value="X-RAY RADIATION RESISTANCE-ASSOCIATED PROTEIN 1"/>
    <property type="match status" value="1"/>
</dbReference>
<dbReference type="EMBL" id="DF236984">
    <property type="protein sequence ID" value="GAQ79662.1"/>
    <property type="molecule type" value="Genomic_DNA"/>
</dbReference>
<evidence type="ECO:0000256" key="4">
    <source>
        <dbReference type="ARBA" id="ARBA00022737"/>
    </source>
</evidence>
<keyword evidence="4" id="KW-0677">Repeat</keyword>
<keyword evidence="8" id="KW-1185">Reference proteome</keyword>
<feature type="compositionally biased region" description="Basic and acidic residues" evidence="6">
    <location>
        <begin position="166"/>
        <end position="178"/>
    </location>
</feature>
<name>A0A1Y1HPF3_KLENI</name>
<dbReference type="STRING" id="105231.A0A1Y1HPF3"/>
<evidence type="ECO:0000256" key="6">
    <source>
        <dbReference type="SAM" id="MobiDB-lite"/>
    </source>
</evidence>
<dbReference type="PANTHER" id="PTHR22710">
    <property type="entry name" value="X-RAY RADIATION RESISTANCE ASSOCIATED PROTEIN 1 XRRA1"/>
    <property type="match status" value="1"/>
</dbReference>
<dbReference type="Gene3D" id="3.80.10.10">
    <property type="entry name" value="Ribonuclease Inhibitor"/>
    <property type="match status" value="1"/>
</dbReference>
<proteinExistence type="predicted"/>
<keyword evidence="3" id="KW-0433">Leucine-rich repeat</keyword>
<keyword evidence="5" id="KW-0175">Coiled coil</keyword>
<feature type="region of interest" description="Disordered" evidence="6">
    <location>
        <begin position="685"/>
        <end position="712"/>
    </location>
</feature>
<reference evidence="7 8" key="1">
    <citation type="journal article" date="2014" name="Nat. Commun.">
        <title>Klebsormidium flaccidum genome reveals primary factors for plant terrestrial adaptation.</title>
        <authorList>
            <person name="Hori K."/>
            <person name="Maruyama F."/>
            <person name="Fujisawa T."/>
            <person name="Togashi T."/>
            <person name="Yamamoto N."/>
            <person name="Seo M."/>
            <person name="Sato S."/>
            <person name="Yamada T."/>
            <person name="Mori H."/>
            <person name="Tajima N."/>
            <person name="Moriyama T."/>
            <person name="Ikeuchi M."/>
            <person name="Watanabe M."/>
            <person name="Wada H."/>
            <person name="Kobayashi K."/>
            <person name="Saito M."/>
            <person name="Masuda T."/>
            <person name="Sasaki-Sekimoto Y."/>
            <person name="Mashiguchi K."/>
            <person name="Awai K."/>
            <person name="Shimojima M."/>
            <person name="Masuda S."/>
            <person name="Iwai M."/>
            <person name="Nobusawa T."/>
            <person name="Narise T."/>
            <person name="Kondo S."/>
            <person name="Saito H."/>
            <person name="Sato R."/>
            <person name="Murakawa M."/>
            <person name="Ihara Y."/>
            <person name="Oshima-Yamada Y."/>
            <person name="Ohtaka K."/>
            <person name="Satoh M."/>
            <person name="Sonobe K."/>
            <person name="Ishii M."/>
            <person name="Ohtani R."/>
            <person name="Kanamori-Sato M."/>
            <person name="Honoki R."/>
            <person name="Miyazaki D."/>
            <person name="Mochizuki H."/>
            <person name="Umetsu J."/>
            <person name="Higashi K."/>
            <person name="Shibata D."/>
            <person name="Kamiya Y."/>
            <person name="Sato N."/>
            <person name="Nakamura Y."/>
            <person name="Tabata S."/>
            <person name="Ida S."/>
            <person name="Kurokawa K."/>
            <person name="Ohta H."/>
        </authorList>
    </citation>
    <scope>NUCLEOTIDE SEQUENCE [LARGE SCALE GENOMIC DNA]</scope>
    <source>
        <strain evidence="7 8">NIES-2285</strain>
    </source>
</reference>
<evidence type="ECO:0000256" key="3">
    <source>
        <dbReference type="ARBA" id="ARBA00022614"/>
    </source>
</evidence>
<feature type="coiled-coil region" evidence="5">
    <location>
        <begin position="806"/>
        <end position="849"/>
    </location>
</feature>
<dbReference type="AlphaFoldDB" id="A0A1Y1HPF3"/>
<keyword evidence="2" id="KW-0963">Cytoplasm</keyword>
<evidence type="ECO:0000313" key="8">
    <source>
        <dbReference type="Proteomes" id="UP000054558"/>
    </source>
</evidence>
<feature type="compositionally biased region" description="Polar residues" evidence="6">
    <location>
        <begin position="129"/>
        <end position="164"/>
    </location>
</feature>
<feature type="region of interest" description="Disordered" evidence="6">
    <location>
        <begin position="47"/>
        <end position="222"/>
    </location>
</feature>